<evidence type="ECO:0000256" key="3">
    <source>
        <dbReference type="SAM" id="SignalP"/>
    </source>
</evidence>
<evidence type="ECO:0000256" key="1">
    <source>
        <dbReference type="ARBA" id="ARBA00022737"/>
    </source>
</evidence>
<sequence>MSARMDGLRPAILSALLAMGAVLLPGSALAEDYDKTEVIVYHDDASAWVMGQVETVTDVETGRVISETEYGWNNLPVKQHSFGRLVQEIGYNTADGTVAYVKDGAGHTTTVGGWKRGIPQSINYADGTSQSAVVNNDGTLASVTDANGNKTCYLFDVMGRLIRVTYPSESAAGVCDTSAWAPTTQAFEQIDVSEVGIPAGHWRQIVKTGSGQKTTYYDGLWRPLLVLEHHLGNYDATKRFTRFAYDHDGRTVFASYPSALYNTAVGTYTEYDVLGRPVRVEQDSELGAPLVTTTWYGNNTDGDYSKVVNPRGQITRTWHQNFDQPGMDTPVAIRHPESANTHIVRDDFGKPTRIRRSNSVSLTGGTVAIDREYFYNAEQQLCRVREPETGDTFMGYDAAGNLAWSAAGYNSSATGCLTAADVAARRADRGYDLRNRIVSLSFPDGRGNTTHTYTADGLPETITVNNDGGTGKIVTTSYAYNKRRLPVQERMQWGSVDWTLGYNYNANGHLASQVYPDGTSVDYAPNALGQPTQAGSYASNVSYFPNGAIKQFTYGNGIVHTLTQNARGLPDTSTDAYGGTAFLADSYDYDANGNVAAITDGATGTGQRGNRDMVYDGLDRLTGTTSPMFGTATYAYDVLDNLTRVDISGGAGARNHHYCYDSDWQLTNIKTGSCSGTTVVGLEYDEQGNLENKNGAIFDFDYGNRLRSAGGNGVTASGYVYDGLGRRVRDVTSGSKYSLYSQSGQLAYASDLRKGTQHVYVHLGGSLVAVRDKVTATGAVSVKYQHTDALGSPVVITDANRTELERREYEPYGKQLTPTPQDGPGYTGHVFDAATGLVYAQQRYYDDDVGRFLSADPVTPYDSPVGQFNRYRYGNNNPYAFTDPDGRQAADLRATAAMAERAGRSISEVRRAEMAAVSASSTTAVDQIPVVGDVKGVVGAIQDPSAVNIASAAIGAVPIVGDAAKGLVKGVSNAVQGVASASRSIPDFDAARRTSFENAGMTDPSVVQFSKVDEVTGTVVEFKGPGGAKVGYDGPHQSPGPHHGTQHISWQSAGKRGSGGAQRGNEPYSGDRHPSRPDRKDQ</sequence>
<evidence type="ECO:0000313" key="7">
    <source>
        <dbReference type="Proteomes" id="UP000249447"/>
    </source>
</evidence>
<dbReference type="InterPro" id="IPR031325">
    <property type="entry name" value="RHS_repeat"/>
</dbReference>
<dbReference type="AlphaFoldDB" id="A0A2U9T1C4"/>
<dbReference type="OrthoDB" id="6904246at2"/>
<dbReference type="Pfam" id="PF15540">
    <property type="entry name" value="Ntox47"/>
    <property type="match status" value="1"/>
</dbReference>
<dbReference type="RefSeq" id="WP_111265348.1">
    <property type="nucleotide sequence ID" value="NZ_CP029843.1"/>
</dbReference>
<evidence type="ECO:0000259" key="5">
    <source>
        <dbReference type="Pfam" id="PF25023"/>
    </source>
</evidence>
<accession>A0A2U9T1C4</accession>
<dbReference type="EMBL" id="CP029843">
    <property type="protein sequence ID" value="AWV06171.1"/>
    <property type="molecule type" value="Genomic_DNA"/>
</dbReference>
<feature type="chain" id="PRO_5015865233" evidence="3">
    <location>
        <begin position="31"/>
        <end position="1082"/>
    </location>
</feature>
<dbReference type="InterPro" id="IPR050708">
    <property type="entry name" value="T6SS_VgrG/RHS"/>
</dbReference>
<dbReference type="KEGG" id="lmb:C9I47_0447"/>
<proteinExistence type="predicted"/>
<dbReference type="Gene3D" id="2.180.10.10">
    <property type="entry name" value="RHS repeat-associated core"/>
    <property type="match status" value="3"/>
</dbReference>
<dbReference type="Proteomes" id="UP000249447">
    <property type="component" value="Chromosome"/>
</dbReference>
<dbReference type="PANTHER" id="PTHR32305:SF15">
    <property type="entry name" value="PROTEIN RHSA-RELATED"/>
    <property type="match status" value="1"/>
</dbReference>
<evidence type="ECO:0000256" key="2">
    <source>
        <dbReference type="SAM" id="MobiDB-lite"/>
    </source>
</evidence>
<name>A0A2U9T1C4_9GAMM</name>
<keyword evidence="3" id="KW-0732">Signal</keyword>
<feature type="compositionally biased region" description="Basic and acidic residues" evidence="2">
    <location>
        <begin position="1069"/>
        <end position="1082"/>
    </location>
</feature>
<dbReference type="InterPro" id="IPR056823">
    <property type="entry name" value="TEN-like_YD-shell"/>
</dbReference>
<keyword evidence="1" id="KW-0677">Repeat</keyword>
<dbReference type="PANTHER" id="PTHR32305">
    <property type="match status" value="1"/>
</dbReference>
<feature type="domain" description="Teneurin-like YD-shell" evidence="5">
    <location>
        <begin position="632"/>
        <end position="878"/>
    </location>
</feature>
<feature type="domain" description="Bacterial toxin 47" evidence="4">
    <location>
        <begin position="987"/>
        <end position="1074"/>
    </location>
</feature>
<feature type="signal peptide" evidence="3">
    <location>
        <begin position="1"/>
        <end position="30"/>
    </location>
</feature>
<evidence type="ECO:0000313" key="6">
    <source>
        <dbReference type="EMBL" id="AWV06171.1"/>
    </source>
</evidence>
<dbReference type="NCBIfam" id="TIGR03696">
    <property type="entry name" value="Rhs_assc_core"/>
    <property type="match status" value="1"/>
</dbReference>
<dbReference type="InterPro" id="IPR029103">
    <property type="entry name" value="Ntox47"/>
</dbReference>
<keyword evidence="7" id="KW-1185">Reference proteome</keyword>
<reference evidence="6 7" key="1">
    <citation type="submission" date="2018-05" db="EMBL/GenBank/DDBJ databases">
        <title>The complete genome of Lysobacter maris HZ9B, a marine bacterium antagonistic against terrestrial plant pathogens.</title>
        <authorList>
            <person name="Zhang X.-Q."/>
        </authorList>
    </citation>
    <scope>NUCLEOTIDE SEQUENCE [LARGE SCALE GENOMIC DNA]</scope>
    <source>
        <strain evidence="6 7">HZ9B</strain>
    </source>
</reference>
<feature type="region of interest" description="Disordered" evidence="2">
    <location>
        <begin position="1026"/>
        <end position="1082"/>
    </location>
</feature>
<dbReference type="Pfam" id="PF25023">
    <property type="entry name" value="TEN_YD-shell"/>
    <property type="match status" value="1"/>
</dbReference>
<dbReference type="InterPro" id="IPR022385">
    <property type="entry name" value="Rhs_assc_core"/>
</dbReference>
<dbReference type="Pfam" id="PF05593">
    <property type="entry name" value="RHS_repeat"/>
    <property type="match status" value="1"/>
</dbReference>
<protein>
    <submittedName>
        <fullName evidence="6">Type IV secretion protein Rhs</fullName>
    </submittedName>
</protein>
<gene>
    <name evidence="6" type="ORF">C9I47_0447</name>
</gene>
<evidence type="ECO:0000259" key="4">
    <source>
        <dbReference type="Pfam" id="PF15540"/>
    </source>
</evidence>
<organism evidence="6 7">
    <name type="scientific">Marilutibacter maris</name>
    <dbReference type="NCBI Taxonomy" id="1605891"/>
    <lineage>
        <taxon>Bacteria</taxon>
        <taxon>Pseudomonadati</taxon>
        <taxon>Pseudomonadota</taxon>
        <taxon>Gammaproteobacteria</taxon>
        <taxon>Lysobacterales</taxon>
        <taxon>Lysobacteraceae</taxon>
        <taxon>Marilutibacter</taxon>
    </lineage>
</organism>